<dbReference type="Proteomes" id="UP000295292">
    <property type="component" value="Unassembled WGS sequence"/>
</dbReference>
<dbReference type="EMBL" id="SNYV01000011">
    <property type="protein sequence ID" value="TDQ79549.1"/>
    <property type="molecule type" value="Genomic_DNA"/>
</dbReference>
<dbReference type="RefSeq" id="WP_133583330.1">
    <property type="nucleotide sequence ID" value="NZ_SNYV01000011.1"/>
</dbReference>
<sequence>MFDKLFKKEVQEPQKHESGFKKPEDYYGRFTLDEIDNCVDDIQLKKWSHEIQLDFDNNKIRFLQCQEINYKKRMNFCKFFIYRIHERLEEIKRIKALSHNASTRIRKSSPDRWQLMVNAIIERYPGVDLQHIINIIDKKY</sequence>
<name>A0A4V3DE35_9SPHI</name>
<feature type="region of interest" description="Disordered" evidence="1">
    <location>
        <begin position="1"/>
        <end position="20"/>
    </location>
</feature>
<evidence type="ECO:0000313" key="2">
    <source>
        <dbReference type="EMBL" id="TDQ79549.1"/>
    </source>
</evidence>
<gene>
    <name evidence="2" type="ORF">CLV99_0992</name>
</gene>
<evidence type="ECO:0000256" key="1">
    <source>
        <dbReference type="SAM" id="MobiDB-lite"/>
    </source>
</evidence>
<organism evidence="2 3">
    <name type="scientific">Sphingobacterium yanglingense</name>
    <dbReference type="NCBI Taxonomy" id="1437280"/>
    <lineage>
        <taxon>Bacteria</taxon>
        <taxon>Pseudomonadati</taxon>
        <taxon>Bacteroidota</taxon>
        <taxon>Sphingobacteriia</taxon>
        <taxon>Sphingobacteriales</taxon>
        <taxon>Sphingobacteriaceae</taxon>
        <taxon>Sphingobacterium</taxon>
    </lineage>
</organism>
<accession>A0A4V3DE35</accession>
<proteinExistence type="predicted"/>
<protein>
    <submittedName>
        <fullName evidence="2">Uncharacterized protein</fullName>
    </submittedName>
</protein>
<comment type="caution">
    <text evidence="2">The sequence shown here is derived from an EMBL/GenBank/DDBJ whole genome shotgun (WGS) entry which is preliminary data.</text>
</comment>
<reference evidence="2 3" key="1">
    <citation type="submission" date="2019-03" db="EMBL/GenBank/DDBJ databases">
        <title>Genomic Encyclopedia of Archaeal and Bacterial Type Strains, Phase II (KMG-II): from individual species to whole genera.</title>
        <authorList>
            <person name="Goeker M."/>
        </authorList>
    </citation>
    <scope>NUCLEOTIDE SEQUENCE [LARGE SCALE GENOMIC DNA]</scope>
    <source>
        <strain evidence="2 3">DSM 28353</strain>
    </source>
</reference>
<dbReference type="AlphaFoldDB" id="A0A4V3DE35"/>
<evidence type="ECO:0000313" key="3">
    <source>
        <dbReference type="Proteomes" id="UP000295292"/>
    </source>
</evidence>
<keyword evidence="3" id="KW-1185">Reference proteome</keyword>